<dbReference type="EMBL" id="JANVFU010000003">
    <property type="protein sequence ID" value="KAJ3747739.1"/>
    <property type="molecule type" value="Genomic_DNA"/>
</dbReference>
<reference evidence="2 4" key="3">
    <citation type="journal article" date="2023" name="Proc. Natl. Acad. Sci. U.S.A.">
        <title>A global phylogenomic analysis of the shiitake genus Lentinula.</title>
        <authorList>
            <person name="Sierra-Patev S."/>
            <person name="Min B."/>
            <person name="Naranjo-Ortiz M."/>
            <person name="Looney B."/>
            <person name="Konkel Z."/>
            <person name="Slot J.C."/>
            <person name="Sakamoto Y."/>
            <person name="Steenwyk J.L."/>
            <person name="Rokas A."/>
            <person name="Carro J."/>
            <person name="Camarero S."/>
            <person name="Ferreira P."/>
            <person name="Molpeceres G."/>
            <person name="Ruiz-Duenas F.J."/>
            <person name="Serrano A."/>
            <person name="Henrissat B."/>
            <person name="Drula E."/>
            <person name="Hughes K.W."/>
            <person name="Mata J.L."/>
            <person name="Ishikawa N.K."/>
            <person name="Vargas-Isla R."/>
            <person name="Ushijima S."/>
            <person name="Smith C.A."/>
            <person name="Donoghue J."/>
            <person name="Ahrendt S."/>
            <person name="Andreopoulos W."/>
            <person name="He G."/>
            <person name="LaButti K."/>
            <person name="Lipzen A."/>
            <person name="Ng V."/>
            <person name="Riley R."/>
            <person name="Sandor L."/>
            <person name="Barry K."/>
            <person name="Martinez A.T."/>
            <person name="Xiao Y."/>
            <person name="Gibbons J.G."/>
            <person name="Terashima K."/>
            <person name="Grigoriev I.V."/>
            <person name="Hibbett D."/>
        </authorList>
    </citation>
    <scope>NUCLEOTIDE SEQUENCE [LARGE SCALE GENOMIC DNA]</scope>
    <source>
        <strain evidence="2 4">TFB7810</strain>
    </source>
</reference>
<dbReference type="InterPro" id="IPR016181">
    <property type="entry name" value="Acyl_CoA_acyltransferase"/>
</dbReference>
<feature type="transmembrane region" description="Helical" evidence="1">
    <location>
        <begin position="41"/>
        <end position="60"/>
    </location>
</feature>
<reference evidence="2" key="2">
    <citation type="submission" date="2022-08" db="EMBL/GenBank/DDBJ databases">
        <authorList>
            <consortium name="DOE Joint Genome Institute"/>
            <person name="Min B."/>
            <person name="Sierra-Patev S."/>
            <person name="Naranjo-Ortiz M."/>
            <person name="Looney B."/>
            <person name="Konkel Z."/>
            <person name="Slot J.C."/>
            <person name="Sakamoto Y."/>
            <person name="Steenwyk J.L."/>
            <person name="Rokas A."/>
            <person name="Carro J."/>
            <person name="Camarero S."/>
            <person name="Ferreira P."/>
            <person name="Molpeceres G."/>
            <person name="Ruiz-duenas F.J."/>
            <person name="Serrano A."/>
            <person name="Henrissat B."/>
            <person name="Drula E."/>
            <person name="Hughes K.W."/>
            <person name="Mata J.L."/>
            <person name="Ishikawa N.K."/>
            <person name="Vargas-Isla R."/>
            <person name="Ushijima S."/>
            <person name="Smith C.A."/>
            <person name="Ahrendt S."/>
            <person name="Andreopoulos W."/>
            <person name="He G."/>
            <person name="LaButti K."/>
            <person name="Lipzen A."/>
            <person name="Ng V."/>
            <person name="Riley R."/>
            <person name="Sandor L."/>
            <person name="Barry K."/>
            <person name="Martinez A.T."/>
            <person name="Xiao Y."/>
            <person name="Gibbons J.G."/>
            <person name="Terashima K."/>
            <person name="Hibbett D.S."/>
            <person name="Grigoriev I.V."/>
        </authorList>
    </citation>
    <scope>NUCLEOTIDE SEQUENCE</scope>
    <source>
        <strain evidence="2">TFB7810</strain>
    </source>
</reference>
<sequence length="145" mass="16149">MLIDKVKLPEDNDVWHFGDFIDDPLGKDDPVAAISLFRNPFPSIMFLLTLLLVVAAILFWNNDSVLVPSEIIAVRFRDFACETSTQGQGVVTALLKHAMHFACSELKAEVLWCDATVSSADWYSRRGLSRIGQKFSEGSQLSKSV</sequence>
<dbReference type="Proteomes" id="UP001163850">
    <property type="component" value="Unassembled WGS sequence"/>
</dbReference>
<keyword evidence="1" id="KW-0472">Membrane</keyword>
<gene>
    <name evidence="2" type="ORF">DFH05DRAFT_842568</name>
    <name evidence="3" type="ORF">F5890DRAFT_1417888</name>
</gene>
<accession>A0A9W8P685</accession>
<evidence type="ECO:0000313" key="3">
    <source>
        <dbReference type="EMBL" id="KAJ3981313.1"/>
    </source>
</evidence>
<comment type="caution">
    <text evidence="2">The sequence shown here is derived from an EMBL/GenBank/DDBJ whole genome shotgun (WGS) entry which is preliminary data.</text>
</comment>
<organism evidence="2 4">
    <name type="scientific">Lentinula detonsa</name>
    <dbReference type="NCBI Taxonomy" id="2804962"/>
    <lineage>
        <taxon>Eukaryota</taxon>
        <taxon>Fungi</taxon>
        <taxon>Dikarya</taxon>
        <taxon>Basidiomycota</taxon>
        <taxon>Agaricomycotina</taxon>
        <taxon>Agaricomycetes</taxon>
        <taxon>Agaricomycetidae</taxon>
        <taxon>Agaricales</taxon>
        <taxon>Marasmiineae</taxon>
        <taxon>Omphalotaceae</taxon>
        <taxon>Lentinula</taxon>
    </lineage>
</organism>
<dbReference type="Proteomes" id="UP001142393">
    <property type="component" value="Unassembled WGS sequence"/>
</dbReference>
<keyword evidence="1" id="KW-1133">Transmembrane helix</keyword>
<evidence type="ECO:0000313" key="4">
    <source>
        <dbReference type="Proteomes" id="UP001142393"/>
    </source>
</evidence>
<accession>A0AA38PTA0</accession>
<dbReference type="EMBL" id="MU802121">
    <property type="protein sequence ID" value="KAJ3981313.1"/>
    <property type="molecule type" value="Genomic_DNA"/>
</dbReference>
<proteinExistence type="predicted"/>
<name>A0A9W8P685_9AGAR</name>
<dbReference type="AlphaFoldDB" id="A0A9W8P685"/>
<dbReference type="SUPFAM" id="SSF55729">
    <property type="entry name" value="Acyl-CoA N-acyltransferases (Nat)"/>
    <property type="match status" value="1"/>
</dbReference>
<keyword evidence="1" id="KW-0812">Transmembrane</keyword>
<evidence type="ECO:0000313" key="2">
    <source>
        <dbReference type="EMBL" id="KAJ3747739.1"/>
    </source>
</evidence>
<evidence type="ECO:0000256" key="1">
    <source>
        <dbReference type="SAM" id="Phobius"/>
    </source>
</evidence>
<reference evidence="3" key="1">
    <citation type="submission" date="2022-08" db="EMBL/GenBank/DDBJ databases">
        <authorList>
            <consortium name="DOE Joint Genome Institute"/>
            <person name="Min B."/>
            <person name="Riley R."/>
            <person name="Sierra-Patev S."/>
            <person name="Naranjo-Ortiz M."/>
            <person name="Looney B."/>
            <person name="Konkel Z."/>
            <person name="Slot J.C."/>
            <person name="Sakamoto Y."/>
            <person name="Steenwyk J.L."/>
            <person name="Rokas A."/>
            <person name="Carro J."/>
            <person name="Camarero S."/>
            <person name="Ferreira P."/>
            <person name="Molpeceres G."/>
            <person name="Ruiz-Duenas F.J."/>
            <person name="Serrano A."/>
            <person name="Henrissat B."/>
            <person name="Drula E."/>
            <person name="Hughes K.W."/>
            <person name="Mata J.L."/>
            <person name="Ishikawa N.K."/>
            <person name="Vargas-Isla R."/>
            <person name="Ushijima S."/>
            <person name="Smith C.A."/>
            <person name="Ahrendt S."/>
            <person name="Andreopoulos W."/>
            <person name="He G."/>
            <person name="Labutti K."/>
            <person name="Lipzen A."/>
            <person name="Ng V."/>
            <person name="Sandor L."/>
            <person name="Barry K."/>
            <person name="Martinez A.T."/>
            <person name="Xiao Y."/>
            <person name="Gibbons J.G."/>
            <person name="Terashima K."/>
            <person name="Hibbett D.S."/>
            <person name="Grigoriev I.V."/>
        </authorList>
    </citation>
    <scope>NUCLEOTIDE SEQUENCE</scope>
    <source>
        <strain evidence="3">TFB7829</strain>
    </source>
</reference>
<dbReference type="Gene3D" id="3.40.630.30">
    <property type="match status" value="1"/>
</dbReference>
<keyword evidence="4" id="KW-1185">Reference proteome</keyword>
<protein>
    <submittedName>
        <fullName evidence="2">GCN5-related N-acetyltransferase</fullName>
    </submittedName>
</protein>